<dbReference type="SMART" id="SM00184">
    <property type="entry name" value="RING"/>
    <property type="match status" value="1"/>
</dbReference>
<comment type="caution">
    <text evidence="3">The sequence shown here is derived from an EMBL/GenBank/DDBJ whole genome shotgun (WGS) entry which is preliminary data.</text>
</comment>
<dbReference type="EMBL" id="JAPFFF010000001">
    <property type="protein sequence ID" value="KAK8898642.1"/>
    <property type="molecule type" value="Genomic_DNA"/>
</dbReference>
<dbReference type="InterPro" id="IPR016135">
    <property type="entry name" value="UBQ-conjugating_enzyme/RWD"/>
</dbReference>
<dbReference type="PANTHER" id="PTHR13206">
    <property type="entry name" value="UBIQUITIN LIGASE PROTEIN PHF9 FANCONI ANEMIA GROUP L PROTEIN"/>
    <property type="match status" value="1"/>
</dbReference>
<keyword evidence="1" id="KW-0479">Metal-binding</keyword>
<dbReference type="InterPro" id="IPR043898">
    <property type="entry name" value="FANCL_d2"/>
</dbReference>
<dbReference type="SMART" id="SM01197">
    <property type="entry name" value="FANCL_C"/>
    <property type="match status" value="1"/>
</dbReference>
<keyword evidence="1" id="KW-0863">Zinc-finger</keyword>
<accession>A0ABR2L5M0</accession>
<evidence type="ECO:0000256" key="1">
    <source>
        <dbReference type="PROSITE-ProRule" id="PRU00175"/>
    </source>
</evidence>
<dbReference type="Pfam" id="PF18890">
    <property type="entry name" value="FANCL_d2"/>
    <property type="match status" value="1"/>
</dbReference>
<dbReference type="InterPro" id="IPR013083">
    <property type="entry name" value="Znf_RING/FYVE/PHD"/>
</dbReference>
<dbReference type="PANTHER" id="PTHR13206:SF0">
    <property type="entry name" value="E3 UBIQUITIN-PROTEIN LIGASE FANCL"/>
    <property type="match status" value="1"/>
</dbReference>
<dbReference type="InterPro" id="IPR026848">
    <property type="entry name" value="Fancl"/>
</dbReference>
<dbReference type="CDD" id="cd23832">
    <property type="entry name" value="DRWD-C_FANCL"/>
    <property type="match status" value="1"/>
</dbReference>
<dbReference type="Pfam" id="PF11793">
    <property type="entry name" value="FANCL_C"/>
    <property type="match status" value="1"/>
</dbReference>
<dbReference type="Gene3D" id="3.10.110.20">
    <property type="entry name" value="RWD domain-like"/>
    <property type="match status" value="1"/>
</dbReference>
<reference evidence="3 4" key="1">
    <citation type="submission" date="2024-04" db="EMBL/GenBank/DDBJ databases">
        <title>Tritrichomonas musculus Genome.</title>
        <authorList>
            <person name="Alves-Ferreira E."/>
            <person name="Grigg M."/>
            <person name="Lorenzi H."/>
            <person name="Galac M."/>
        </authorList>
    </citation>
    <scope>NUCLEOTIDE SEQUENCE [LARGE SCALE GENOMIC DNA]</scope>
    <source>
        <strain evidence="3 4">EAF2021</strain>
    </source>
</reference>
<dbReference type="Proteomes" id="UP001470230">
    <property type="component" value="Unassembled WGS sequence"/>
</dbReference>
<dbReference type="InterPro" id="IPR026850">
    <property type="entry name" value="FANCL_C"/>
</dbReference>
<evidence type="ECO:0000313" key="3">
    <source>
        <dbReference type="EMBL" id="KAK8898642.1"/>
    </source>
</evidence>
<name>A0ABR2L5M0_9EUKA</name>
<keyword evidence="4" id="KW-1185">Reference proteome</keyword>
<organism evidence="3 4">
    <name type="scientific">Tritrichomonas musculus</name>
    <dbReference type="NCBI Taxonomy" id="1915356"/>
    <lineage>
        <taxon>Eukaryota</taxon>
        <taxon>Metamonada</taxon>
        <taxon>Parabasalia</taxon>
        <taxon>Tritrichomonadida</taxon>
        <taxon>Tritrichomonadidae</taxon>
        <taxon>Tritrichomonas</taxon>
    </lineage>
</organism>
<dbReference type="SUPFAM" id="SSF57850">
    <property type="entry name" value="RING/U-box"/>
    <property type="match status" value="1"/>
</dbReference>
<gene>
    <name evidence="3" type="ORF">M9Y10_000934</name>
</gene>
<dbReference type="PROSITE" id="PS50089">
    <property type="entry name" value="ZF_RING_2"/>
    <property type="match status" value="1"/>
</dbReference>
<dbReference type="InterPro" id="IPR044037">
    <property type="entry name" value="FANCL_d3"/>
</dbReference>
<feature type="domain" description="RING-type" evidence="2">
    <location>
        <begin position="300"/>
        <end position="354"/>
    </location>
</feature>
<dbReference type="InterPro" id="IPR043003">
    <property type="entry name" value="FANCL_d3_sf"/>
</dbReference>
<dbReference type="InterPro" id="IPR001841">
    <property type="entry name" value="Znf_RING"/>
</dbReference>
<dbReference type="Pfam" id="PF18891">
    <property type="entry name" value="FANCL_d3"/>
    <property type="match status" value="1"/>
</dbReference>
<evidence type="ECO:0000259" key="2">
    <source>
        <dbReference type="PROSITE" id="PS50089"/>
    </source>
</evidence>
<protein>
    <recommendedName>
        <fullName evidence="2">RING-type domain-containing protein</fullName>
    </recommendedName>
</protein>
<sequence>MNTKNRFFAFPDESSPNIYICLLAVGSYDYICRVSRDPLYFEAESKLAELLHGKEQYLQMELQRSQSIDSFCERILHFISKLAPSNLVNQVQAPASFYRRILDEVRNIGWDYVTKIDPTLEFIEITLTDEFDHKINIRFDLDGASFPRTPPKVTSNLPIPVRFDWDPMSSKLSNIVDLHKNAIQVFQPFWSQLEDLDSQTCVIEPREPSLNCCLRRIVVSNFLQIQIEINPLKPLNVPKIIFFGAEQACKEMRERFMSNSNTNSTVWNYNRSLRENLEAALGVPLKKRDDDAFAETDFECGICYTERLGAELPEIICEKCGKMFHRSCLLDWLRSRPKQEHSFQVVYGTCPFCDAPIQCAIEQPH</sequence>
<dbReference type="Gene3D" id="3.30.40.10">
    <property type="entry name" value="Zinc/RING finger domain, C3HC4 (zinc finger)"/>
    <property type="match status" value="1"/>
</dbReference>
<dbReference type="CDD" id="cd23831">
    <property type="entry name" value="DRWD-N_FANCL"/>
    <property type="match status" value="1"/>
</dbReference>
<evidence type="ECO:0000313" key="4">
    <source>
        <dbReference type="Proteomes" id="UP001470230"/>
    </source>
</evidence>
<keyword evidence="1" id="KW-0862">Zinc</keyword>
<dbReference type="Gene3D" id="3.10.110.10">
    <property type="entry name" value="Ubiquitin Conjugating Enzyme"/>
    <property type="match status" value="1"/>
</dbReference>
<proteinExistence type="predicted"/>